<dbReference type="Proteomes" id="UP000509367">
    <property type="component" value="Chromosome"/>
</dbReference>
<keyword evidence="2 8" id="KW-0436">Ligase</keyword>
<evidence type="ECO:0000259" key="6">
    <source>
        <dbReference type="Pfam" id="PF00501"/>
    </source>
</evidence>
<dbReference type="InterPro" id="IPR020845">
    <property type="entry name" value="AMP-binding_CS"/>
</dbReference>
<dbReference type="FunFam" id="3.30.300.30:FF:000008">
    <property type="entry name" value="2,3-dihydroxybenzoate-AMP ligase"/>
    <property type="match status" value="1"/>
</dbReference>
<reference evidence="8 9" key="1">
    <citation type="submission" date="2020-06" db="EMBL/GenBank/DDBJ databases">
        <title>Oricola thermophila sp. nov. isolated from a tidal sediments.</title>
        <authorList>
            <person name="Kwon K.K."/>
            <person name="Yang S.-H."/>
            <person name="Park M.-J."/>
        </authorList>
    </citation>
    <scope>NUCLEOTIDE SEQUENCE [LARGE SCALE GENOMIC DNA]</scope>
    <source>
        <strain evidence="8 9">MEBiC13590</strain>
    </source>
</reference>
<protein>
    <recommendedName>
        <fullName evidence="5">3-methylmercaptopropionyl-CoA ligase</fullName>
        <ecNumber evidence="4">6.2.1.44</ecNumber>
    </recommendedName>
</protein>
<evidence type="ECO:0000259" key="7">
    <source>
        <dbReference type="Pfam" id="PF13193"/>
    </source>
</evidence>
<organism evidence="8 9">
    <name type="scientific">Oricola thermophila</name>
    <dbReference type="NCBI Taxonomy" id="2742145"/>
    <lineage>
        <taxon>Bacteria</taxon>
        <taxon>Pseudomonadati</taxon>
        <taxon>Pseudomonadota</taxon>
        <taxon>Alphaproteobacteria</taxon>
        <taxon>Hyphomicrobiales</taxon>
        <taxon>Ahrensiaceae</taxon>
        <taxon>Oricola</taxon>
    </lineage>
</organism>
<dbReference type="AlphaFoldDB" id="A0A6N1VEK6"/>
<dbReference type="Gene3D" id="3.40.50.12780">
    <property type="entry name" value="N-terminal domain of ligase-like"/>
    <property type="match status" value="1"/>
</dbReference>
<dbReference type="InterPro" id="IPR000873">
    <property type="entry name" value="AMP-dep_synth/lig_dom"/>
</dbReference>
<dbReference type="InterPro" id="IPR045851">
    <property type="entry name" value="AMP-bd_C_sf"/>
</dbReference>
<dbReference type="Pfam" id="PF13193">
    <property type="entry name" value="AMP-binding_C"/>
    <property type="match status" value="1"/>
</dbReference>
<feature type="domain" description="AMP-dependent synthetase/ligase" evidence="6">
    <location>
        <begin position="15"/>
        <end position="341"/>
    </location>
</feature>
<proteinExistence type="inferred from homology"/>
<dbReference type="SUPFAM" id="SSF56801">
    <property type="entry name" value="Acetyl-CoA synthetase-like"/>
    <property type="match status" value="1"/>
</dbReference>
<dbReference type="PANTHER" id="PTHR43767:SF1">
    <property type="entry name" value="NONRIBOSOMAL PEPTIDE SYNTHASE PES1 (EUROFUNG)-RELATED"/>
    <property type="match status" value="1"/>
</dbReference>
<feature type="domain" description="AMP-binding enzyme C-terminal" evidence="7">
    <location>
        <begin position="402"/>
        <end position="476"/>
    </location>
</feature>
<sequence>MIRSNLAECILLNSERRRERVALRDDNHAITFGELRSAVDGYAGFLQNLGVKRGEVVGLTMRDGVHHVIAMLSIIRLGAVLLPLDVRWTSEEKDNVARAFGASYVITDTPSSCVLTSASVIEFDMVTSGAGHEFTPPADFSPDEPLLMSLSSGTTGIPKGPRITHRQMFLRHYSEWMSLDFSPNDVFLCATPLYFGGGRGFTLSYLLGGATIVFCQPPYRPGDIEALVRRYGVTTTFLVPTLLRRIKDSAPDVLEAMRSLRFVICSGSALHPKERDELLRTVNSRIVNFYASTEGGGVSVLNADEGGTGAPSVGRPILGSDIRICDDRGNALAIGEIGHIRQSAPWHPDGFFNNPEETARYFRDGWYLPGDLGYVDDDGYLFITGRSKDIIIRGGVNIYPAEIEALLISHPDVSDAAVVPKPSEELGEQVVAFVVAGADRVSDQELADYCRASLAPYKIPSEIHFIDELPRNSGGKVIKADLGKRLAAMP</sequence>
<evidence type="ECO:0000256" key="2">
    <source>
        <dbReference type="ARBA" id="ARBA00022598"/>
    </source>
</evidence>
<comment type="similarity">
    <text evidence="1">Belongs to the ATP-dependent AMP-binding enzyme family.</text>
</comment>
<dbReference type="KEGG" id="orm:HTY61_11960"/>
<dbReference type="GO" id="GO:0016878">
    <property type="term" value="F:acid-thiol ligase activity"/>
    <property type="evidence" value="ECO:0007669"/>
    <property type="project" value="UniProtKB-ARBA"/>
</dbReference>
<evidence type="ECO:0000256" key="1">
    <source>
        <dbReference type="ARBA" id="ARBA00006432"/>
    </source>
</evidence>
<dbReference type="Pfam" id="PF00501">
    <property type="entry name" value="AMP-binding"/>
    <property type="match status" value="1"/>
</dbReference>
<dbReference type="InterPro" id="IPR050237">
    <property type="entry name" value="ATP-dep_AMP-bd_enzyme"/>
</dbReference>
<evidence type="ECO:0000313" key="8">
    <source>
        <dbReference type="EMBL" id="QKV19118.1"/>
    </source>
</evidence>
<dbReference type="PROSITE" id="PS00455">
    <property type="entry name" value="AMP_BINDING"/>
    <property type="match status" value="1"/>
</dbReference>
<dbReference type="PANTHER" id="PTHR43767">
    <property type="entry name" value="LONG-CHAIN-FATTY-ACID--COA LIGASE"/>
    <property type="match status" value="1"/>
</dbReference>
<evidence type="ECO:0000313" key="9">
    <source>
        <dbReference type="Proteomes" id="UP000509367"/>
    </source>
</evidence>
<dbReference type="EC" id="6.2.1.44" evidence="4"/>
<name>A0A6N1VEK6_9HYPH</name>
<keyword evidence="9" id="KW-1185">Reference proteome</keyword>
<gene>
    <name evidence="8" type="ORF">HTY61_11960</name>
</gene>
<accession>A0A6N1VEK6</accession>
<evidence type="ECO:0000256" key="5">
    <source>
        <dbReference type="ARBA" id="ARBA00067668"/>
    </source>
</evidence>
<dbReference type="InterPro" id="IPR042099">
    <property type="entry name" value="ANL_N_sf"/>
</dbReference>
<evidence type="ECO:0000256" key="3">
    <source>
        <dbReference type="ARBA" id="ARBA00051915"/>
    </source>
</evidence>
<dbReference type="EMBL" id="CP054836">
    <property type="protein sequence ID" value="QKV19118.1"/>
    <property type="molecule type" value="Genomic_DNA"/>
</dbReference>
<dbReference type="InterPro" id="IPR025110">
    <property type="entry name" value="AMP-bd_C"/>
</dbReference>
<evidence type="ECO:0000256" key="4">
    <source>
        <dbReference type="ARBA" id="ARBA00066616"/>
    </source>
</evidence>
<comment type="catalytic activity">
    <reaction evidence="3">
        <text>3-(methylsulfanyl)propanoate + ATP + CoA = 3-(methylsulfanyl)propanoyl-CoA + AMP + diphosphate</text>
        <dbReference type="Rhea" id="RHEA:43052"/>
        <dbReference type="ChEBI" id="CHEBI:30616"/>
        <dbReference type="ChEBI" id="CHEBI:33019"/>
        <dbReference type="ChEBI" id="CHEBI:49016"/>
        <dbReference type="ChEBI" id="CHEBI:57287"/>
        <dbReference type="ChEBI" id="CHEBI:82815"/>
        <dbReference type="ChEBI" id="CHEBI:456215"/>
        <dbReference type="EC" id="6.2.1.44"/>
    </reaction>
    <physiologicalReaction direction="left-to-right" evidence="3">
        <dbReference type="Rhea" id="RHEA:43053"/>
    </physiologicalReaction>
</comment>
<dbReference type="RefSeq" id="WP_175277010.1">
    <property type="nucleotide sequence ID" value="NZ_CP054836.1"/>
</dbReference>
<dbReference type="Gene3D" id="3.30.300.30">
    <property type="match status" value="1"/>
</dbReference>